<dbReference type="InterPro" id="IPR002048">
    <property type="entry name" value="EF_hand_dom"/>
</dbReference>
<keyword evidence="1" id="KW-0723">Serine/threonine-protein kinase</keyword>
<dbReference type="Gene3D" id="1.10.510.10">
    <property type="entry name" value="Transferase(Phosphotransferase) domain 1"/>
    <property type="match status" value="1"/>
</dbReference>
<dbReference type="SUPFAM" id="SSF56112">
    <property type="entry name" value="Protein kinase-like (PK-like)"/>
    <property type="match status" value="1"/>
</dbReference>
<proteinExistence type="predicted"/>
<organism evidence="9">
    <name type="scientific">Guillardia theta (strain CCMP2712)</name>
    <name type="common">Cryptophyte</name>
    <dbReference type="NCBI Taxonomy" id="905079"/>
    <lineage>
        <taxon>Eukaryota</taxon>
        <taxon>Cryptophyceae</taxon>
        <taxon>Pyrenomonadales</taxon>
        <taxon>Geminigeraceae</taxon>
        <taxon>Guillardia</taxon>
    </lineage>
</organism>
<dbReference type="eggNOG" id="KOG0032">
    <property type="taxonomic scope" value="Eukaryota"/>
</dbReference>
<dbReference type="PROSITE" id="PS00108">
    <property type="entry name" value="PROTEIN_KINASE_ST"/>
    <property type="match status" value="1"/>
</dbReference>
<dbReference type="AlphaFoldDB" id="L1IFY9"/>
<keyword evidence="4" id="KW-0547">Nucleotide-binding</keyword>
<keyword evidence="11" id="KW-1185">Reference proteome</keyword>
<keyword evidence="3" id="KW-0677">Repeat</keyword>
<dbReference type="HOGENOM" id="CLU_000288_37_4_1"/>
<dbReference type="SUPFAM" id="SSF47473">
    <property type="entry name" value="EF-hand"/>
    <property type="match status" value="1"/>
</dbReference>
<reference evidence="10" key="3">
    <citation type="submission" date="2016-03" db="UniProtKB">
        <authorList>
            <consortium name="EnsemblProtists"/>
        </authorList>
    </citation>
    <scope>IDENTIFICATION</scope>
</reference>
<dbReference type="SMART" id="SM00054">
    <property type="entry name" value="EFh"/>
    <property type="match status" value="3"/>
</dbReference>
<evidence type="ECO:0008006" key="12">
    <source>
        <dbReference type="Google" id="ProtNLM"/>
    </source>
</evidence>
<evidence type="ECO:0000313" key="9">
    <source>
        <dbReference type="EMBL" id="EKX35163.1"/>
    </source>
</evidence>
<dbReference type="CDD" id="cd00051">
    <property type="entry name" value="EFh"/>
    <property type="match status" value="2"/>
</dbReference>
<keyword evidence="5" id="KW-0418">Kinase</keyword>
<dbReference type="InterPro" id="IPR000719">
    <property type="entry name" value="Prot_kinase_dom"/>
</dbReference>
<dbReference type="PROSITE" id="PS50011">
    <property type="entry name" value="PROTEIN_KINASE_DOM"/>
    <property type="match status" value="1"/>
</dbReference>
<dbReference type="EMBL" id="JH993095">
    <property type="protein sequence ID" value="EKX35163.1"/>
    <property type="molecule type" value="Genomic_DNA"/>
</dbReference>
<dbReference type="InterPro" id="IPR011009">
    <property type="entry name" value="Kinase-like_dom_sf"/>
</dbReference>
<feature type="domain" description="EF-hand" evidence="8">
    <location>
        <begin position="256"/>
        <end position="291"/>
    </location>
</feature>
<protein>
    <recommendedName>
        <fullName evidence="12">Protein kinase domain-containing protein</fullName>
    </recommendedName>
</protein>
<evidence type="ECO:0000313" key="11">
    <source>
        <dbReference type="Proteomes" id="UP000011087"/>
    </source>
</evidence>
<evidence type="ECO:0000256" key="2">
    <source>
        <dbReference type="ARBA" id="ARBA00022679"/>
    </source>
</evidence>
<evidence type="ECO:0000256" key="4">
    <source>
        <dbReference type="ARBA" id="ARBA00022741"/>
    </source>
</evidence>
<reference evidence="11" key="2">
    <citation type="submission" date="2012-11" db="EMBL/GenBank/DDBJ databases">
        <authorList>
            <person name="Kuo A."/>
            <person name="Curtis B.A."/>
            <person name="Tanifuji G."/>
            <person name="Burki F."/>
            <person name="Gruber A."/>
            <person name="Irimia M."/>
            <person name="Maruyama S."/>
            <person name="Arias M.C."/>
            <person name="Ball S.G."/>
            <person name="Gile G.H."/>
            <person name="Hirakawa Y."/>
            <person name="Hopkins J.F."/>
            <person name="Rensing S.A."/>
            <person name="Schmutz J."/>
            <person name="Symeonidi A."/>
            <person name="Elias M."/>
            <person name="Eveleigh R.J."/>
            <person name="Herman E.K."/>
            <person name="Klute M.J."/>
            <person name="Nakayama T."/>
            <person name="Obornik M."/>
            <person name="Reyes-Prieto A."/>
            <person name="Armbrust E.V."/>
            <person name="Aves S.J."/>
            <person name="Beiko R.G."/>
            <person name="Coutinho P."/>
            <person name="Dacks J.B."/>
            <person name="Durnford D.G."/>
            <person name="Fast N.M."/>
            <person name="Green B.R."/>
            <person name="Grisdale C."/>
            <person name="Hempe F."/>
            <person name="Henrissat B."/>
            <person name="Hoppner M.P."/>
            <person name="Ishida K.-I."/>
            <person name="Kim E."/>
            <person name="Koreny L."/>
            <person name="Kroth P.G."/>
            <person name="Liu Y."/>
            <person name="Malik S.-B."/>
            <person name="Maier U.G."/>
            <person name="McRose D."/>
            <person name="Mock T."/>
            <person name="Neilson J.A."/>
            <person name="Onodera N.T."/>
            <person name="Poole A.M."/>
            <person name="Pritham E.J."/>
            <person name="Richards T.A."/>
            <person name="Rocap G."/>
            <person name="Roy S.W."/>
            <person name="Sarai C."/>
            <person name="Schaack S."/>
            <person name="Shirato S."/>
            <person name="Slamovits C.H."/>
            <person name="Spencer D.F."/>
            <person name="Suzuki S."/>
            <person name="Worden A.Z."/>
            <person name="Zauner S."/>
            <person name="Barry K."/>
            <person name="Bell C."/>
            <person name="Bharti A.K."/>
            <person name="Crow J.A."/>
            <person name="Grimwood J."/>
            <person name="Kramer R."/>
            <person name="Lindquist E."/>
            <person name="Lucas S."/>
            <person name="Salamov A."/>
            <person name="McFadden G.I."/>
            <person name="Lane C.E."/>
            <person name="Keeling P.J."/>
            <person name="Gray M.W."/>
            <person name="Grigoriev I.V."/>
            <person name="Archibald J.M."/>
        </authorList>
    </citation>
    <scope>NUCLEOTIDE SEQUENCE</scope>
    <source>
        <strain evidence="11">CCMP2712</strain>
    </source>
</reference>
<dbReference type="PANTHER" id="PTHR24349">
    <property type="entry name" value="SERINE/THREONINE-PROTEIN KINASE"/>
    <property type="match status" value="1"/>
</dbReference>
<dbReference type="GO" id="GO:0005524">
    <property type="term" value="F:ATP binding"/>
    <property type="evidence" value="ECO:0007669"/>
    <property type="project" value="UniProtKB-KW"/>
</dbReference>
<keyword evidence="2" id="KW-0808">Transferase</keyword>
<evidence type="ECO:0000259" key="8">
    <source>
        <dbReference type="PROSITE" id="PS50222"/>
    </source>
</evidence>
<dbReference type="Gene3D" id="1.10.238.10">
    <property type="entry name" value="EF-hand"/>
    <property type="match status" value="1"/>
</dbReference>
<evidence type="ECO:0000259" key="7">
    <source>
        <dbReference type="PROSITE" id="PS50011"/>
    </source>
</evidence>
<evidence type="ECO:0000256" key="1">
    <source>
        <dbReference type="ARBA" id="ARBA00022527"/>
    </source>
</evidence>
<dbReference type="PROSITE" id="PS50222">
    <property type="entry name" value="EF_HAND_2"/>
    <property type="match status" value="2"/>
</dbReference>
<reference evidence="9 11" key="1">
    <citation type="journal article" date="2012" name="Nature">
        <title>Algal genomes reveal evolutionary mosaicism and the fate of nucleomorphs.</title>
        <authorList>
            <consortium name="DOE Joint Genome Institute"/>
            <person name="Curtis B.A."/>
            <person name="Tanifuji G."/>
            <person name="Burki F."/>
            <person name="Gruber A."/>
            <person name="Irimia M."/>
            <person name="Maruyama S."/>
            <person name="Arias M.C."/>
            <person name="Ball S.G."/>
            <person name="Gile G.H."/>
            <person name="Hirakawa Y."/>
            <person name="Hopkins J.F."/>
            <person name="Kuo A."/>
            <person name="Rensing S.A."/>
            <person name="Schmutz J."/>
            <person name="Symeonidi A."/>
            <person name="Elias M."/>
            <person name="Eveleigh R.J."/>
            <person name="Herman E.K."/>
            <person name="Klute M.J."/>
            <person name="Nakayama T."/>
            <person name="Obornik M."/>
            <person name="Reyes-Prieto A."/>
            <person name="Armbrust E.V."/>
            <person name="Aves S.J."/>
            <person name="Beiko R.G."/>
            <person name="Coutinho P."/>
            <person name="Dacks J.B."/>
            <person name="Durnford D.G."/>
            <person name="Fast N.M."/>
            <person name="Green B.R."/>
            <person name="Grisdale C.J."/>
            <person name="Hempel F."/>
            <person name="Henrissat B."/>
            <person name="Hoppner M.P."/>
            <person name="Ishida K."/>
            <person name="Kim E."/>
            <person name="Koreny L."/>
            <person name="Kroth P.G."/>
            <person name="Liu Y."/>
            <person name="Malik S.B."/>
            <person name="Maier U.G."/>
            <person name="McRose D."/>
            <person name="Mock T."/>
            <person name="Neilson J.A."/>
            <person name="Onodera N.T."/>
            <person name="Poole A.M."/>
            <person name="Pritham E.J."/>
            <person name="Richards T.A."/>
            <person name="Rocap G."/>
            <person name="Roy S.W."/>
            <person name="Sarai C."/>
            <person name="Schaack S."/>
            <person name="Shirato S."/>
            <person name="Slamovits C.H."/>
            <person name="Spencer D.F."/>
            <person name="Suzuki S."/>
            <person name="Worden A.Z."/>
            <person name="Zauner S."/>
            <person name="Barry K."/>
            <person name="Bell C."/>
            <person name="Bharti A.K."/>
            <person name="Crow J.A."/>
            <person name="Grimwood J."/>
            <person name="Kramer R."/>
            <person name="Lindquist E."/>
            <person name="Lucas S."/>
            <person name="Salamov A."/>
            <person name="McFadden G.I."/>
            <person name="Lane C.E."/>
            <person name="Keeling P.J."/>
            <person name="Gray M.W."/>
            <person name="Grigoriev I.V."/>
            <person name="Archibald J.M."/>
        </authorList>
    </citation>
    <scope>NUCLEOTIDE SEQUENCE</scope>
    <source>
        <strain evidence="9 11">CCMP2712</strain>
    </source>
</reference>
<dbReference type="OMA" id="YGESDHE"/>
<sequence>MVLQIEVMKMLDHPNIVRLYETYSEKEKLHLVMEHCEGGDLFDFLMKTYQLTERGISELVAKMLSAVNYLHQRGIAHRDIKPENFLLESKASHEGFGEIKIIDFGFSKVFHGTNDLHNMLGSPYYVAPEVLSAYGPQCDIWSLGVVIYTMLCGQPPFYGDDNNQIYKDIQTGEYEWPEDIVVSKEAKDFVSQMLVLDPEKRITAAEALQHPWITSASKLEVNPITSRMLSQLSKVRDIGKLKKQALLAIGYSLDRESIRQMRETFRSLDKEGKGLISFDDLHNAMIQFGMKREQVEELFMSISEGNRDGMIEYTTFVAACLEKQTYLDQSQVYHAFHKFKDKSGSITAESLREILGRRFSLQEVEQMVQEADLTGDGKISWGEFTLMMGNRLPVSRVAWRVLPLFEGLSADEVPLALSRAHH</sequence>
<dbReference type="FunFam" id="1.10.510.10:FF:000571">
    <property type="entry name" value="Maternal embryonic leucine zipper kinase"/>
    <property type="match status" value="1"/>
</dbReference>
<gene>
    <name evidence="9" type="ORF">GUITHDRAFT_90329</name>
</gene>
<dbReference type="Proteomes" id="UP000011087">
    <property type="component" value="Unassembled WGS sequence"/>
</dbReference>
<feature type="domain" description="EF-hand" evidence="8">
    <location>
        <begin position="359"/>
        <end position="394"/>
    </location>
</feature>
<dbReference type="InterPro" id="IPR050205">
    <property type="entry name" value="CDPK_Ser/Thr_kinases"/>
</dbReference>
<dbReference type="CDD" id="cd05117">
    <property type="entry name" value="STKc_CAMK"/>
    <property type="match status" value="1"/>
</dbReference>
<evidence type="ECO:0000256" key="5">
    <source>
        <dbReference type="ARBA" id="ARBA00022777"/>
    </source>
</evidence>
<dbReference type="PaxDb" id="55529-EKX35163"/>
<dbReference type="GO" id="GO:0005509">
    <property type="term" value="F:calcium ion binding"/>
    <property type="evidence" value="ECO:0007669"/>
    <property type="project" value="InterPro"/>
</dbReference>
<dbReference type="Pfam" id="PF00069">
    <property type="entry name" value="Pkinase"/>
    <property type="match status" value="1"/>
</dbReference>
<dbReference type="RefSeq" id="XP_005822143.1">
    <property type="nucleotide sequence ID" value="XM_005822086.1"/>
</dbReference>
<dbReference type="InterPro" id="IPR011992">
    <property type="entry name" value="EF-hand-dom_pair"/>
</dbReference>
<evidence type="ECO:0000313" key="10">
    <source>
        <dbReference type="EnsemblProtists" id="EKX35163"/>
    </source>
</evidence>
<dbReference type="Gene3D" id="3.30.200.20">
    <property type="entry name" value="Phosphorylase Kinase, domain 1"/>
    <property type="match status" value="1"/>
</dbReference>
<dbReference type="EnsemblProtists" id="EKX35163">
    <property type="protein sequence ID" value="EKX35163"/>
    <property type="gene ID" value="GUITHDRAFT_90329"/>
</dbReference>
<dbReference type="KEGG" id="gtt:GUITHDRAFT_90329"/>
<accession>L1IFY9</accession>
<evidence type="ECO:0000256" key="3">
    <source>
        <dbReference type="ARBA" id="ARBA00022737"/>
    </source>
</evidence>
<dbReference type="Pfam" id="PF13833">
    <property type="entry name" value="EF-hand_8"/>
    <property type="match status" value="1"/>
</dbReference>
<evidence type="ECO:0000256" key="6">
    <source>
        <dbReference type="ARBA" id="ARBA00022840"/>
    </source>
</evidence>
<feature type="domain" description="Protein kinase" evidence="7">
    <location>
        <begin position="1"/>
        <end position="213"/>
    </location>
</feature>
<keyword evidence="6" id="KW-0067">ATP-binding</keyword>
<dbReference type="OrthoDB" id="40902at2759"/>
<dbReference type="InterPro" id="IPR008271">
    <property type="entry name" value="Ser/Thr_kinase_AS"/>
</dbReference>
<dbReference type="SMART" id="SM00220">
    <property type="entry name" value="S_TKc"/>
    <property type="match status" value="1"/>
</dbReference>
<dbReference type="STRING" id="905079.L1IFY9"/>
<dbReference type="GeneID" id="17291933"/>
<name>L1IFY9_GUITC</name>
<dbReference type="FunFam" id="1.10.238.10:FF:000003">
    <property type="entry name" value="Calmodulin A"/>
    <property type="match status" value="1"/>
</dbReference>
<dbReference type="GO" id="GO:0004674">
    <property type="term" value="F:protein serine/threonine kinase activity"/>
    <property type="evidence" value="ECO:0007669"/>
    <property type="project" value="UniProtKB-KW"/>
</dbReference>